<gene>
    <name evidence="1" type="ORF">F5891DRAFT_1221419</name>
</gene>
<dbReference type="InterPro" id="IPR040521">
    <property type="entry name" value="KDZ"/>
</dbReference>
<comment type="caution">
    <text evidence="1">The sequence shown here is derived from an EMBL/GenBank/DDBJ whole genome shotgun (WGS) entry which is preliminary data.</text>
</comment>
<dbReference type="AlphaFoldDB" id="A0AAD4E8Z2"/>
<evidence type="ECO:0000313" key="2">
    <source>
        <dbReference type="Proteomes" id="UP001195769"/>
    </source>
</evidence>
<organism evidence="1 2">
    <name type="scientific">Suillus fuscotomentosus</name>
    <dbReference type="NCBI Taxonomy" id="1912939"/>
    <lineage>
        <taxon>Eukaryota</taxon>
        <taxon>Fungi</taxon>
        <taxon>Dikarya</taxon>
        <taxon>Basidiomycota</taxon>
        <taxon>Agaricomycotina</taxon>
        <taxon>Agaricomycetes</taxon>
        <taxon>Agaricomycetidae</taxon>
        <taxon>Boletales</taxon>
        <taxon>Suillineae</taxon>
        <taxon>Suillaceae</taxon>
        <taxon>Suillus</taxon>
    </lineage>
</organism>
<dbReference type="GeneID" id="64663731"/>
<dbReference type="PANTHER" id="PTHR33096:SF1">
    <property type="entry name" value="CXC1-LIKE CYSTEINE CLUSTER ASSOCIATED WITH KDZ TRANSPOSASES DOMAIN-CONTAINING PROTEIN"/>
    <property type="match status" value="1"/>
</dbReference>
<proteinExistence type="predicted"/>
<sequence length="225" mass="25367">MPLLLLSVVISYDIACQWKINLTKRMDDLPEHPQILAAVALAAFMFGIPKFHCPAHEEKCAIPHSLNLMPGVGRTDGEGIERNWAEMNHVANSTKEMGPGSRHNVLNDHFGYHNWSKYTGLGLSLRRKLLNAVKEHARHQSFLRDFDEVIGDIHRGEWTAMIKAWECDKSNPNLYVLSRINLSEAQVRINLADEEKIAISNGHVLPHEATPSSFMNMALVLEDAQ</sequence>
<dbReference type="Proteomes" id="UP001195769">
    <property type="component" value="Unassembled WGS sequence"/>
</dbReference>
<name>A0AAD4E8Z2_9AGAM</name>
<protein>
    <submittedName>
        <fullName evidence="1">Uncharacterized protein</fullName>
    </submittedName>
</protein>
<reference evidence="1" key="1">
    <citation type="journal article" date="2020" name="New Phytol.">
        <title>Comparative genomics reveals dynamic genome evolution in host specialist ectomycorrhizal fungi.</title>
        <authorList>
            <person name="Lofgren L.A."/>
            <person name="Nguyen N.H."/>
            <person name="Vilgalys R."/>
            <person name="Ruytinx J."/>
            <person name="Liao H.L."/>
            <person name="Branco S."/>
            <person name="Kuo A."/>
            <person name="LaButti K."/>
            <person name="Lipzen A."/>
            <person name="Andreopoulos W."/>
            <person name="Pangilinan J."/>
            <person name="Riley R."/>
            <person name="Hundley H."/>
            <person name="Na H."/>
            <person name="Barry K."/>
            <person name="Grigoriev I.V."/>
            <person name="Stajich J.E."/>
            <person name="Kennedy P.G."/>
        </authorList>
    </citation>
    <scope>NUCLEOTIDE SEQUENCE</scope>
    <source>
        <strain evidence="1">FC203</strain>
    </source>
</reference>
<dbReference type="Pfam" id="PF18758">
    <property type="entry name" value="KDZ"/>
    <property type="match status" value="1"/>
</dbReference>
<dbReference type="PANTHER" id="PTHR33096">
    <property type="entry name" value="CXC2 DOMAIN-CONTAINING PROTEIN"/>
    <property type="match status" value="1"/>
</dbReference>
<dbReference type="EMBL" id="JABBWK010000020">
    <property type="protein sequence ID" value="KAG1901792.1"/>
    <property type="molecule type" value="Genomic_DNA"/>
</dbReference>
<dbReference type="RefSeq" id="XP_041227367.1">
    <property type="nucleotide sequence ID" value="XM_041369433.1"/>
</dbReference>
<keyword evidence="2" id="KW-1185">Reference proteome</keyword>
<evidence type="ECO:0000313" key="1">
    <source>
        <dbReference type="EMBL" id="KAG1901792.1"/>
    </source>
</evidence>
<accession>A0AAD4E8Z2</accession>